<evidence type="ECO:0000313" key="3">
    <source>
        <dbReference type="Proteomes" id="UP000188726"/>
    </source>
</evidence>
<dbReference type="GO" id="GO:0006313">
    <property type="term" value="P:DNA transposition"/>
    <property type="evidence" value="ECO:0007669"/>
    <property type="project" value="InterPro"/>
</dbReference>
<accession>A0AB36JWV4</accession>
<dbReference type="AlphaFoldDB" id="A0AB36JWV4"/>
<evidence type="ECO:0000259" key="1">
    <source>
        <dbReference type="Pfam" id="PF01548"/>
    </source>
</evidence>
<dbReference type="Pfam" id="PF01548">
    <property type="entry name" value="DEDD_Tnp_IS110"/>
    <property type="match status" value="1"/>
</dbReference>
<dbReference type="PANTHER" id="PTHR33055">
    <property type="entry name" value="TRANSPOSASE FOR INSERTION SEQUENCE ELEMENT IS1111A"/>
    <property type="match status" value="1"/>
</dbReference>
<dbReference type="NCBIfam" id="NF033542">
    <property type="entry name" value="transpos_IS110"/>
    <property type="match status" value="1"/>
</dbReference>
<protein>
    <submittedName>
        <fullName evidence="2">IS110 family transposase</fullName>
    </submittedName>
</protein>
<feature type="non-terminal residue" evidence="2">
    <location>
        <position position="236"/>
    </location>
</feature>
<reference evidence="2 3" key="1">
    <citation type="journal article" date="2017" name="Genome Announc.">
        <title>Draft Genome Sequences of Salinivibrio proteolyticus, Salinivibrio sharmensis, Salinivibrio siamensis, Salinivibrio costicola subsp. alcaliphilus, Salinivibrio costicola subsp. vallismortis, and 29 New Isolates Belonging to the Genus Salinivibrio.</title>
        <authorList>
            <person name="Lopez-Hermoso C."/>
            <person name="de la Haba R.R."/>
            <person name="Sanchez-Porro C."/>
            <person name="Bayliss S.C."/>
            <person name="Feil E.J."/>
            <person name="Ventosa A."/>
        </authorList>
    </citation>
    <scope>NUCLEOTIDE SEQUENCE [LARGE SCALE GENOMIC DNA]</scope>
    <source>
        <strain evidence="2 3">IC202</strain>
    </source>
</reference>
<dbReference type="GO" id="GO:0004803">
    <property type="term" value="F:transposase activity"/>
    <property type="evidence" value="ECO:0007669"/>
    <property type="project" value="InterPro"/>
</dbReference>
<gene>
    <name evidence="2" type="ORF">BZG09_16620</name>
</gene>
<dbReference type="GO" id="GO:0003677">
    <property type="term" value="F:DNA binding"/>
    <property type="evidence" value="ECO:0007669"/>
    <property type="project" value="InterPro"/>
</dbReference>
<dbReference type="Proteomes" id="UP000188726">
    <property type="component" value="Unassembled WGS sequence"/>
</dbReference>
<dbReference type="InterPro" id="IPR047650">
    <property type="entry name" value="Transpos_IS110"/>
</dbReference>
<dbReference type="RefSeq" id="WP_077459677.1">
    <property type="nucleotide sequence ID" value="NZ_MUEO01000080.1"/>
</dbReference>
<comment type="caution">
    <text evidence="2">The sequence shown here is derived from an EMBL/GenBank/DDBJ whole genome shotgun (WGS) entry which is preliminary data.</text>
</comment>
<sequence>MSTQFFCGVDLAKHHFSLHAVDDHGKVILHKSVSRAKLLATLANMPTMCIGIEACSGAHYWAREFNKLGHDTRIMAAKYVGPYRTKGKNDLNDAVAICDAVQRPNSRFIPVKSPERQAILATHRVREHWVNERTALINRIRALLAEFGIIIPTGRAAIHREVPLILEAVENGLPDIARAVVADCFDHLQTLNQRIADTEQCFDMVTKASPNAQRILNVRGIGPQTATAIIATIGKG</sequence>
<dbReference type="InterPro" id="IPR002525">
    <property type="entry name" value="Transp_IS110-like_N"/>
</dbReference>
<feature type="domain" description="Transposase IS110-like N-terminal" evidence="1">
    <location>
        <begin position="7"/>
        <end position="147"/>
    </location>
</feature>
<evidence type="ECO:0000313" key="2">
    <source>
        <dbReference type="EMBL" id="OOE40197.1"/>
    </source>
</evidence>
<organism evidence="2 3">
    <name type="scientific">Salinivibrio kushneri</name>
    <dbReference type="NCBI Taxonomy" id="1908198"/>
    <lineage>
        <taxon>Bacteria</taxon>
        <taxon>Pseudomonadati</taxon>
        <taxon>Pseudomonadota</taxon>
        <taxon>Gammaproteobacteria</taxon>
        <taxon>Vibrionales</taxon>
        <taxon>Vibrionaceae</taxon>
        <taxon>Salinivibrio</taxon>
    </lineage>
</organism>
<dbReference type="PANTHER" id="PTHR33055:SF3">
    <property type="entry name" value="PUTATIVE TRANSPOSASE FOR IS117-RELATED"/>
    <property type="match status" value="1"/>
</dbReference>
<name>A0AB36JWV4_9GAMM</name>
<proteinExistence type="predicted"/>
<dbReference type="EMBL" id="MUEO01000080">
    <property type="protein sequence ID" value="OOE40197.1"/>
    <property type="molecule type" value="Genomic_DNA"/>
</dbReference>